<gene>
    <name evidence="2" type="ORF">JD844_018689</name>
</gene>
<evidence type="ECO:0000313" key="2">
    <source>
        <dbReference type="EMBL" id="KAH0619064.1"/>
    </source>
</evidence>
<protein>
    <recommendedName>
        <fullName evidence="4">Nuclear receptor coactivator 6</fullName>
    </recommendedName>
</protein>
<feature type="region of interest" description="Disordered" evidence="1">
    <location>
        <begin position="211"/>
        <end position="286"/>
    </location>
</feature>
<feature type="compositionally biased region" description="Low complexity" evidence="1">
    <location>
        <begin position="370"/>
        <end position="394"/>
    </location>
</feature>
<dbReference type="InterPro" id="IPR026638">
    <property type="entry name" value="NCOA6"/>
</dbReference>
<name>A0ABQ7SP23_PHRPL</name>
<feature type="compositionally biased region" description="Polar residues" evidence="1">
    <location>
        <begin position="245"/>
        <end position="262"/>
    </location>
</feature>
<feature type="compositionally biased region" description="Pro residues" evidence="1">
    <location>
        <begin position="267"/>
        <end position="280"/>
    </location>
</feature>
<feature type="compositionally biased region" description="Polar residues" evidence="1">
    <location>
        <begin position="1020"/>
        <end position="1032"/>
    </location>
</feature>
<evidence type="ECO:0000256" key="1">
    <source>
        <dbReference type="SAM" id="MobiDB-lite"/>
    </source>
</evidence>
<dbReference type="PANTHER" id="PTHR15690">
    <property type="entry name" value="NUCLEAR RECEPTOR COACTIVATOR 6"/>
    <property type="match status" value="1"/>
</dbReference>
<keyword evidence="3" id="KW-1185">Reference proteome</keyword>
<dbReference type="EMBL" id="JAIPUX010005289">
    <property type="protein sequence ID" value="KAH0619064.1"/>
    <property type="molecule type" value="Genomic_DNA"/>
</dbReference>
<reference evidence="2 3" key="1">
    <citation type="journal article" date="2022" name="Gigascience">
        <title>A chromosome-level genome assembly and annotation of the desert horned lizard, Phrynosoma platyrhinos, provides insight into chromosomal rearrangements among reptiles.</title>
        <authorList>
            <person name="Koochekian N."/>
            <person name="Ascanio A."/>
            <person name="Farleigh K."/>
            <person name="Card D.C."/>
            <person name="Schield D.R."/>
            <person name="Castoe T.A."/>
            <person name="Jezkova T."/>
        </authorList>
    </citation>
    <scope>NUCLEOTIDE SEQUENCE [LARGE SCALE GENOMIC DNA]</scope>
    <source>
        <strain evidence="2">NK-2021</strain>
    </source>
</reference>
<feature type="compositionally biased region" description="Low complexity" evidence="1">
    <location>
        <begin position="223"/>
        <end position="234"/>
    </location>
</feature>
<feature type="compositionally biased region" description="Low complexity" evidence="1">
    <location>
        <begin position="65"/>
        <end position="78"/>
    </location>
</feature>
<feature type="compositionally biased region" description="Basic and acidic residues" evidence="1">
    <location>
        <begin position="1007"/>
        <end position="1018"/>
    </location>
</feature>
<feature type="compositionally biased region" description="Polar residues" evidence="1">
    <location>
        <begin position="339"/>
        <end position="351"/>
    </location>
</feature>
<proteinExistence type="predicted"/>
<feature type="region of interest" description="Disordered" evidence="1">
    <location>
        <begin position="1056"/>
        <end position="1116"/>
    </location>
</feature>
<feature type="region of interest" description="Disordered" evidence="1">
    <location>
        <begin position="163"/>
        <end position="199"/>
    </location>
</feature>
<evidence type="ECO:0008006" key="4">
    <source>
        <dbReference type="Google" id="ProtNLM"/>
    </source>
</evidence>
<sequence length="1116" mass="118595">MGHKLSEFPSRPPGKNNCFVMHCIFIFIFLGYPAQPMEQRSLQQMPPQLLQHGQQQPPPPPPTPQQTQSQQQQQQQQMMMMLMMQQDAKSVRLPVSQGVHQPRGPLNVETQRMPVQQGGNMSVMVSLQGTGSVPPSPDKQRISVASNQTLVNNARKMAYADNVQNPTTSPLGEVPSVPSVSEGNGPEVTSPAAGPQNNIGSHLIVSQSQLMMAGPKPGPSPMSAPQGASPQQQSNPLPGTHSHHFQNVANTSQTSRPKTPNRASPRPYYPQTPNNRPPSTEPSEISLSPERLNASIAGLFPPQINIPLPPRPNLNRGFDQQGLNPTTLKAIGQAPSNLTMNSQSSFVSPQTHKLDPMAINSGKQTNAGGAKRASPSNSRRSSPGSSRKTTPSPGRQNSKAAKLTLPSQQNPSLMQNMDLQRSIMVGPPSLQTPMPGSFQSNGMLTTQNPTVPMSIMTGIPEDNKESFSVSQDATCQSMQVIPMNKEHNIDPKNVSNQEIKILVHEEQQKREAPSIESNKVPSLEENNTIISPAMREAPTSLSQLLDNSGAPNVTIKPSGLHGLEVPPAMSCADEFKKASAIPPPQQDSSCNKESVCSLSLPPNAEACSTQAQELAEINSGVSQNMSPVIQRPVSSASISTSLPPNQITVFVTSNPITSSSNTSAPLPSHLQPALMPTVVTMPNVGNKVMTSEGQTTVQSNARPQFITPVFINSSSIIQVMKGSQPSTIPATPMTSNSNLIPQSVAVVGPLHLPQKIKFTSGPAPPSSFSNTSVSSMPTSRSLVINSLATPISLPSPSPTAPSSTSSHPAVQQVKDFNPEEMNSQICASVDPCADPSSQSGTVVSPPRAHSPGSINRRSPVSSTKGKGKLDRIGQFLLTKACKKVTDSFDKEEEQYAAEGEVEGQAQDVSVPNSLEMEQLPIELEDSTVASPAPTLLKQSTSGTGHLNISGTTTVSAPVSLSLPGSTPSTNVLSTVTTPVITDNISPVPTTNGNLGNLPIEQVGIGPQDEKAEAHHELSHNMASSGQTPVVTPESTVPRTELEADSAVIIGLVNDPKENCEKCKTPSRRNSRTEESTVVQEAVENGQRKRSSRPASASSTAKETNTSGMQSKRRKSK</sequence>
<dbReference type="Proteomes" id="UP000826234">
    <property type="component" value="Unassembled WGS sequence"/>
</dbReference>
<feature type="region of interest" description="Disordered" evidence="1">
    <location>
        <begin position="1007"/>
        <end position="1032"/>
    </location>
</feature>
<feature type="region of interest" description="Disordered" evidence="1">
    <location>
        <begin position="339"/>
        <end position="411"/>
    </location>
</feature>
<feature type="region of interest" description="Disordered" evidence="1">
    <location>
        <begin position="789"/>
        <end position="809"/>
    </location>
</feature>
<feature type="compositionally biased region" description="Polar residues" evidence="1">
    <location>
        <begin position="852"/>
        <end position="864"/>
    </location>
</feature>
<feature type="region of interest" description="Disordered" evidence="1">
    <location>
        <begin position="48"/>
        <end position="78"/>
    </location>
</feature>
<feature type="region of interest" description="Disordered" evidence="1">
    <location>
        <begin position="828"/>
        <end position="867"/>
    </location>
</feature>
<dbReference type="PANTHER" id="PTHR15690:SF0">
    <property type="entry name" value="NUCLEAR RECEPTOR COACTIVATOR 6"/>
    <property type="match status" value="1"/>
</dbReference>
<feature type="compositionally biased region" description="Polar residues" evidence="1">
    <location>
        <begin position="395"/>
        <end position="411"/>
    </location>
</feature>
<feature type="region of interest" description="Disordered" evidence="1">
    <location>
        <begin position="757"/>
        <end position="776"/>
    </location>
</feature>
<feature type="compositionally biased region" description="Low complexity" evidence="1">
    <location>
        <begin position="766"/>
        <end position="776"/>
    </location>
</feature>
<organism evidence="2 3">
    <name type="scientific">Phrynosoma platyrhinos</name>
    <name type="common">Desert horned lizard</name>
    <dbReference type="NCBI Taxonomy" id="52577"/>
    <lineage>
        <taxon>Eukaryota</taxon>
        <taxon>Metazoa</taxon>
        <taxon>Chordata</taxon>
        <taxon>Craniata</taxon>
        <taxon>Vertebrata</taxon>
        <taxon>Euteleostomi</taxon>
        <taxon>Lepidosauria</taxon>
        <taxon>Squamata</taxon>
        <taxon>Bifurcata</taxon>
        <taxon>Unidentata</taxon>
        <taxon>Episquamata</taxon>
        <taxon>Toxicofera</taxon>
        <taxon>Iguania</taxon>
        <taxon>Phrynosomatidae</taxon>
        <taxon>Phrynosomatinae</taxon>
        <taxon>Phrynosoma</taxon>
    </lineage>
</organism>
<accession>A0ABQ7SP23</accession>
<evidence type="ECO:0000313" key="3">
    <source>
        <dbReference type="Proteomes" id="UP000826234"/>
    </source>
</evidence>
<feature type="compositionally biased region" description="Low complexity" evidence="1">
    <location>
        <begin position="800"/>
        <end position="809"/>
    </location>
</feature>
<feature type="region of interest" description="Disordered" evidence="1">
    <location>
        <begin position="303"/>
        <end position="324"/>
    </location>
</feature>
<comment type="caution">
    <text evidence="2">The sequence shown here is derived from an EMBL/GenBank/DDBJ whole genome shotgun (WGS) entry which is preliminary data.</text>
</comment>